<dbReference type="SUPFAM" id="SSF51556">
    <property type="entry name" value="Metallo-dependent hydrolases"/>
    <property type="match status" value="1"/>
</dbReference>
<feature type="domain" description="Amidohydrolase-related" evidence="1">
    <location>
        <begin position="57"/>
        <end position="401"/>
    </location>
</feature>
<comment type="caution">
    <text evidence="2">The sequence shown here is derived from an EMBL/GenBank/DDBJ whole genome shotgun (WGS) entry which is preliminary data.</text>
</comment>
<dbReference type="Pfam" id="PF01979">
    <property type="entry name" value="Amidohydro_1"/>
    <property type="match status" value="1"/>
</dbReference>
<evidence type="ECO:0000259" key="1">
    <source>
        <dbReference type="Pfam" id="PF01979"/>
    </source>
</evidence>
<dbReference type="Gene3D" id="2.30.40.10">
    <property type="entry name" value="Urease, subunit C, domain 1"/>
    <property type="match status" value="1"/>
</dbReference>
<gene>
    <name evidence="2" type="ORF">BS329_17010</name>
</gene>
<dbReference type="AlphaFoldDB" id="A0A1R0KTT6"/>
<protein>
    <recommendedName>
        <fullName evidence="1">Amidohydrolase-related domain-containing protein</fullName>
    </recommendedName>
</protein>
<dbReference type="InterPro" id="IPR011059">
    <property type="entry name" value="Metal-dep_hydrolase_composite"/>
</dbReference>
<sequence length="408" mass="43706">MSRAARMTLVADRCWNGDGERATGPTAVTVEHGEIVSVIPAGQVASEPEIVHLGARTLLPGLIDCHVHLVDEQHDGESTPYQTLSGVPAMKAMLEAGFTTVRDLGSAHDPINVALSRAAEDGLIQGPRLIAAPNIISEPGGHGDKMPGLGQRYGVDVGTLGDEVTRLRSLVRHQARVGADWIKFAASGGFSSPVDTPDHVAFTIEEMTVIVDTARDHGLHCAAHAMNDEAVRRALAAGVRSIEHANLGSAQTFARIADHGAYLCPTLYAQRHFIDNLDDDDFWSGRDPRIREQFRTRAGRLRESASLLAESEVRVAFGTDVGMFPHGEAWKEFRALVEAGLSPSRVLRAATSVAAELLERPDLGRVAPGATADLVAVAGDPFTDIAAMGRVEFVVRSGEIVFDRTGER</sequence>
<dbReference type="OrthoDB" id="3514520at2"/>
<proteinExistence type="predicted"/>
<accession>A0A1R0KTT6</accession>
<dbReference type="RefSeq" id="WP_076161837.1">
    <property type="nucleotide sequence ID" value="NZ_JBEZVB010000016.1"/>
</dbReference>
<dbReference type="InterPro" id="IPR032466">
    <property type="entry name" value="Metal_Hydrolase"/>
</dbReference>
<organism evidence="2 3">
    <name type="scientific">Amycolatopsis coloradensis</name>
    <dbReference type="NCBI Taxonomy" id="76021"/>
    <lineage>
        <taxon>Bacteria</taxon>
        <taxon>Bacillati</taxon>
        <taxon>Actinomycetota</taxon>
        <taxon>Actinomycetes</taxon>
        <taxon>Pseudonocardiales</taxon>
        <taxon>Pseudonocardiaceae</taxon>
        <taxon>Amycolatopsis</taxon>
    </lineage>
</organism>
<evidence type="ECO:0000313" key="2">
    <source>
        <dbReference type="EMBL" id="OLZ51479.1"/>
    </source>
</evidence>
<dbReference type="Proteomes" id="UP000187486">
    <property type="component" value="Unassembled WGS sequence"/>
</dbReference>
<dbReference type="GO" id="GO:0016810">
    <property type="term" value="F:hydrolase activity, acting on carbon-nitrogen (but not peptide) bonds"/>
    <property type="evidence" value="ECO:0007669"/>
    <property type="project" value="InterPro"/>
</dbReference>
<dbReference type="InterPro" id="IPR006680">
    <property type="entry name" value="Amidohydro-rel"/>
</dbReference>
<dbReference type="PANTHER" id="PTHR43135:SF3">
    <property type="entry name" value="ALPHA-D-RIBOSE 1-METHYLPHOSPHONATE 5-TRIPHOSPHATE DIPHOSPHATASE"/>
    <property type="match status" value="1"/>
</dbReference>
<keyword evidence="3" id="KW-1185">Reference proteome</keyword>
<evidence type="ECO:0000313" key="3">
    <source>
        <dbReference type="Proteomes" id="UP000187486"/>
    </source>
</evidence>
<dbReference type="InterPro" id="IPR051781">
    <property type="entry name" value="Metallo-dep_Hydrolase"/>
</dbReference>
<dbReference type="STRING" id="76021.BS329_17010"/>
<reference evidence="2 3" key="1">
    <citation type="submission" date="2016-01" db="EMBL/GenBank/DDBJ databases">
        <title>Amycolatopsis coloradensis genome sequencing and assembly.</title>
        <authorList>
            <person name="Mayilraj S."/>
        </authorList>
    </citation>
    <scope>NUCLEOTIDE SEQUENCE [LARGE SCALE GENOMIC DNA]</scope>
    <source>
        <strain evidence="2 3">DSM 44225</strain>
    </source>
</reference>
<dbReference type="SUPFAM" id="SSF51338">
    <property type="entry name" value="Composite domain of metallo-dependent hydrolases"/>
    <property type="match status" value="1"/>
</dbReference>
<name>A0A1R0KTT6_9PSEU</name>
<dbReference type="PANTHER" id="PTHR43135">
    <property type="entry name" value="ALPHA-D-RIBOSE 1-METHYLPHOSPHONATE 5-TRIPHOSPHATE DIPHOSPHATASE"/>
    <property type="match status" value="1"/>
</dbReference>
<dbReference type="Gene3D" id="3.20.20.140">
    <property type="entry name" value="Metal-dependent hydrolases"/>
    <property type="match status" value="1"/>
</dbReference>
<dbReference type="EMBL" id="MQUQ01000008">
    <property type="protein sequence ID" value="OLZ51479.1"/>
    <property type="molecule type" value="Genomic_DNA"/>
</dbReference>
<dbReference type="CDD" id="cd01299">
    <property type="entry name" value="Met_dep_hydrolase_A"/>
    <property type="match status" value="1"/>
</dbReference>
<dbReference type="InterPro" id="IPR057744">
    <property type="entry name" value="OTAase-like"/>
</dbReference>